<gene>
    <name evidence="2" type="ORF">LEA_09195</name>
</gene>
<feature type="domain" description="Integrase catalytic" evidence="1">
    <location>
        <begin position="1"/>
        <end position="156"/>
    </location>
</feature>
<proteinExistence type="predicted"/>
<accession>K1TJD0</accession>
<sequence length="240" mass="27668">LHAAIDDATGQVVGLYFDKEETLNGYYNITHQILTKYGIPYLIKTDRRTVFTYKKKASSNIEEDTFTQYAYACHQLGIHIETSSVPEFKPRVERLFQTLQQRIPQELRLAQINTIEEANKFLGTYIKQYNDKFALCINNSKSVMENQPSNEKINLTLATLCKRVVDSGHSIKYKNKYYRFVNKNGAPIYFNKGTTCVVIKSFNGELYATVDESVFALEEIPEVQAKSEDFDEVETPKERK</sequence>
<dbReference type="EMBL" id="AJWY01006150">
    <property type="protein sequence ID" value="EKC67644.1"/>
    <property type="molecule type" value="Genomic_DNA"/>
</dbReference>
<evidence type="ECO:0000259" key="1">
    <source>
        <dbReference type="PROSITE" id="PS50994"/>
    </source>
</evidence>
<dbReference type="PROSITE" id="PS50994">
    <property type="entry name" value="INTEGRASE"/>
    <property type="match status" value="1"/>
</dbReference>
<comment type="caution">
    <text evidence="2">The sequence shown here is derived from an EMBL/GenBank/DDBJ whole genome shotgun (WGS) entry which is preliminary data.</text>
</comment>
<dbReference type="InterPro" id="IPR036397">
    <property type="entry name" value="RNaseH_sf"/>
</dbReference>
<reference evidence="2" key="1">
    <citation type="journal article" date="2013" name="Environ. Microbiol.">
        <title>Microbiota from the distal guts of lean and obese adolescents exhibit partial functional redundancy besides clear differences in community structure.</title>
        <authorList>
            <person name="Ferrer M."/>
            <person name="Ruiz A."/>
            <person name="Lanza F."/>
            <person name="Haange S.B."/>
            <person name="Oberbach A."/>
            <person name="Till H."/>
            <person name="Bargiela R."/>
            <person name="Campoy C."/>
            <person name="Segura M.T."/>
            <person name="Richter M."/>
            <person name="von Bergen M."/>
            <person name="Seifert J."/>
            <person name="Suarez A."/>
        </authorList>
    </citation>
    <scope>NUCLEOTIDE SEQUENCE</scope>
</reference>
<organism evidence="2">
    <name type="scientific">human gut metagenome</name>
    <dbReference type="NCBI Taxonomy" id="408170"/>
    <lineage>
        <taxon>unclassified sequences</taxon>
        <taxon>metagenomes</taxon>
        <taxon>organismal metagenomes</taxon>
    </lineage>
</organism>
<evidence type="ECO:0000313" key="2">
    <source>
        <dbReference type="EMBL" id="EKC67644.1"/>
    </source>
</evidence>
<dbReference type="AlphaFoldDB" id="K1TJD0"/>
<feature type="non-terminal residue" evidence="2">
    <location>
        <position position="1"/>
    </location>
</feature>
<feature type="non-terminal residue" evidence="2">
    <location>
        <position position="240"/>
    </location>
</feature>
<name>K1TJD0_9ZZZZ</name>
<dbReference type="SUPFAM" id="SSF53098">
    <property type="entry name" value="Ribonuclease H-like"/>
    <property type="match status" value="1"/>
</dbReference>
<dbReference type="InterPro" id="IPR012337">
    <property type="entry name" value="RNaseH-like_sf"/>
</dbReference>
<dbReference type="GO" id="GO:0003676">
    <property type="term" value="F:nucleic acid binding"/>
    <property type="evidence" value="ECO:0007669"/>
    <property type="project" value="InterPro"/>
</dbReference>
<dbReference type="InterPro" id="IPR001584">
    <property type="entry name" value="Integrase_cat-core"/>
</dbReference>
<dbReference type="GO" id="GO:0015074">
    <property type="term" value="P:DNA integration"/>
    <property type="evidence" value="ECO:0007669"/>
    <property type="project" value="InterPro"/>
</dbReference>
<dbReference type="Gene3D" id="3.30.420.10">
    <property type="entry name" value="Ribonuclease H-like superfamily/Ribonuclease H"/>
    <property type="match status" value="1"/>
</dbReference>
<protein>
    <submittedName>
        <fullName evidence="2">IS1202 transposase</fullName>
    </submittedName>
</protein>